<dbReference type="InterPro" id="IPR006640">
    <property type="entry name" value="SprT-like_domain"/>
</dbReference>
<dbReference type="PANTHER" id="PTHR21220">
    <property type="entry name" value="DNA-DEPENDENT METALLOPROTEASE SPRTN"/>
    <property type="match status" value="1"/>
</dbReference>
<feature type="region of interest" description="Disordered" evidence="3">
    <location>
        <begin position="252"/>
        <end position="279"/>
    </location>
</feature>
<dbReference type="InterPro" id="IPR044245">
    <property type="entry name" value="Spartan"/>
</dbReference>
<keyword evidence="6" id="KW-1185">Reference proteome</keyword>
<organism evidence="5 6">
    <name type="scientific">Hypothenemus hampei</name>
    <name type="common">Coffee berry borer</name>
    <dbReference type="NCBI Taxonomy" id="57062"/>
    <lineage>
        <taxon>Eukaryota</taxon>
        <taxon>Metazoa</taxon>
        <taxon>Ecdysozoa</taxon>
        <taxon>Arthropoda</taxon>
        <taxon>Hexapoda</taxon>
        <taxon>Insecta</taxon>
        <taxon>Pterygota</taxon>
        <taxon>Neoptera</taxon>
        <taxon>Endopterygota</taxon>
        <taxon>Coleoptera</taxon>
        <taxon>Polyphaga</taxon>
        <taxon>Cucujiformia</taxon>
        <taxon>Curculionidae</taxon>
        <taxon>Scolytinae</taxon>
        <taxon>Hypothenemus</taxon>
    </lineage>
</organism>
<dbReference type="GO" id="GO:0006974">
    <property type="term" value="P:DNA damage response"/>
    <property type="evidence" value="ECO:0007669"/>
    <property type="project" value="UniProtKB-ARBA"/>
</dbReference>
<feature type="compositionally biased region" description="Polar residues" evidence="3">
    <location>
        <begin position="264"/>
        <end position="276"/>
    </location>
</feature>
<dbReference type="PANTHER" id="PTHR21220:SF0">
    <property type="entry name" value="DNA-DEPENDENT METALLOPROTEASE SPRTN"/>
    <property type="match status" value="1"/>
</dbReference>
<dbReference type="SMART" id="SM00731">
    <property type="entry name" value="SprT"/>
    <property type="match status" value="1"/>
</dbReference>
<dbReference type="Pfam" id="PF22934">
    <property type="entry name" value="SPRTN_ZBD"/>
    <property type="match status" value="1"/>
</dbReference>
<reference evidence="5 6" key="1">
    <citation type="submission" date="2024-05" db="EMBL/GenBank/DDBJ databases">
        <title>Genetic variation in Jamaican populations of the coffee berry borer (Hypothenemus hampei).</title>
        <authorList>
            <person name="Errbii M."/>
            <person name="Myrie A."/>
        </authorList>
    </citation>
    <scope>NUCLEOTIDE SEQUENCE [LARGE SCALE GENOMIC DNA]</scope>
    <source>
        <strain evidence="5">JA-Hopewell-2020-01-JO</strain>
        <tissue evidence="5">Whole body</tissue>
    </source>
</reference>
<comment type="subcellular location">
    <subcellularLocation>
        <location evidence="1">Nucleus</location>
    </subcellularLocation>
</comment>
<name>A0ABD1FCQ5_HYPHA</name>
<comment type="caution">
    <text evidence="5">The sequence shown here is derived from an EMBL/GenBank/DDBJ whole genome shotgun (WGS) entry which is preliminary data.</text>
</comment>
<feature type="domain" description="SprT-like" evidence="4">
    <location>
        <begin position="79"/>
        <end position="248"/>
    </location>
</feature>
<evidence type="ECO:0000256" key="3">
    <source>
        <dbReference type="SAM" id="MobiDB-lite"/>
    </source>
</evidence>
<protein>
    <recommendedName>
        <fullName evidence="4">SprT-like domain-containing protein</fullName>
    </recommendedName>
</protein>
<dbReference type="EMBL" id="JBDJPC010000001">
    <property type="protein sequence ID" value="KAL1516857.1"/>
    <property type="molecule type" value="Genomic_DNA"/>
</dbReference>
<evidence type="ECO:0000313" key="5">
    <source>
        <dbReference type="EMBL" id="KAL1516857.1"/>
    </source>
</evidence>
<sequence>MAEIDYQMALLLQHKFNEESKNQYAVDMDRKLALELQDQYNTEIELERPSNNLVYKKRTNIDSSKSLVDPSWEVIDPTPDVYVLFTAFSQRFFWNALGSVTVSWSKRMTTCAGICSYNPAGGLCSITLSEPLLKLRPRKDLVETLLHEMIHAYLFVTRNNRDRDGHGPEFCSHMYRINKEAGTNITIYHDFHDEVALYKQHVWKCDGPCQHRPPYFGIVKRATNRNPGPNDFWWTQHQNNCGGVFVKIKSPAATEEKSNKTRGKSQSSTKENNQSSDIRKYFPVSNQSSVLAQQNSQSSNIHVMPTTSKQNAEIAQVIPSQTSNIFGFTNLNDQSKGTRKKNSGSNTFVITKTTGKSSTINSAGVPTTFSGTGRSLSSSSLHNDNYSIVREHWLKKFDNIGKSQKRSNSSVCLNSNKPAKLPCLEKVKCPVCDMEFYSKDVYDHLDVCPGISSH</sequence>
<evidence type="ECO:0000259" key="4">
    <source>
        <dbReference type="SMART" id="SM00731"/>
    </source>
</evidence>
<dbReference type="Proteomes" id="UP001566132">
    <property type="component" value="Unassembled WGS sequence"/>
</dbReference>
<dbReference type="Pfam" id="PF10263">
    <property type="entry name" value="SprT-like"/>
    <property type="match status" value="1"/>
</dbReference>
<dbReference type="InterPro" id="IPR055220">
    <property type="entry name" value="SPRTN_ZBD"/>
</dbReference>
<gene>
    <name evidence="5" type="ORF">ABEB36_000698</name>
</gene>
<dbReference type="GO" id="GO:0005634">
    <property type="term" value="C:nucleus"/>
    <property type="evidence" value="ECO:0007669"/>
    <property type="project" value="UniProtKB-SubCell"/>
</dbReference>
<dbReference type="AlphaFoldDB" id="A0ABD1FCQ5"/>
<accession>A0ABD1FCQ5</accession>
<proteinExistence type="predicted"/>
<evidence type="ECO:0000256" key="1">
    <source>
        <dbReference type="ARBA" id="ARBA00004123"/>
    </source>
</evidence>
<evidence type="ECO:0000313" key="6">
    <source>
        <dbReference type="Proteomes" id="UP001566132"/>
    </source>
</evidence>
<keyword evidence="2" id="KW-0539">Nucleus</keyword>
<evidence type="ECO:0000256" key="2">
    <source>
        <dbReference type="ARBA" id="ARBA00023242"/>
    </source>
</evidence>